<accession>A0A2N9GWG5</accession>
<dbReference type="InterPro" id="IPR054722">
    <property type="entry name" value="PolX-like_BBD"/>
</dbReference>
<dbReference type="Pfam" id="PF22936">
    <property type="entry name" value="Pol_BBD"/>
    <property type="match status" value="1"/>
</dbReference>
<keyword evidence="1" id="KW-0645">Protease</keyword>
<keyword evidence="2" id="KW-0479">Metal-binding</keyword>
<dbReference type="PANTHER" id="PTHR11439:SF500">
    <property type="entry name" value="RNA-DIRECTED DNA POLYMERASE"/>
    <property type="match status" value="1"/>
</dbReference>
<feature type="domain" description="Integrase catalytic" evidence="5">
    <location>
        <begin position="504"/>
        <end position="670"/>
    </location>
</feature>
<keyword evidence="2" id="KW-0862">Zinc</keyword>
<dbReference type="Pfam" id="PF13976">
    <property type="entry name" value="gag_pre-integrs"/>
    <property type="match status" value="1"/>
</dbReference>
<dbReference type="PANTHER" id="PTHR11439">
    <property type="entry name" value="GAG-POL-RELATED RETROTRANSPOSON"/>
    <property type="match status" value="1"/>
</dbReference>
<dbReference type="PROSITE" id="PS50994">
    <property type="entry name" value="INTEGRASE"/>
    <property type="match status" value="1"/>
</dbReference>
<keyword evidence="1" id="KW-0378">Hydrolase</keyword>
<dbReference type="GO" id="GO:0004190">
    <property type="term" value="F:aspartic-type endopeptidase activity"/>
    <property type="evidence" value="ECO:0007669"/>
    <property type="project" value="UniProtKB-KW"/>
</dbReference>
<proteinExistence type="predicted"/>
<dbReference type="Pfam" id="PF00665">
    <property type="entry name" value="rve"/>
    <property type="match status" value="1"/>
</dbReference>
<dbReference type="SUPFAM" id="SSF53098">
    <property type="entry name" value="Ribonuclease H-like"/>
    <property type="match status" value="1"/>
</dbReference>
<dbReference type="GO" id="GO:0015074">
    <property type="term" value="P:DNA integration"/>
    <property type="evidence" value="ECO:0007669"/>
    <property type="project" value="InterPro"/>
</dbReference>
<name>A0A2N9GWG5_FAGSY</name>
<organism evidence="6">
    <name type="scientific">Fagus sylvatica</name>
    <name type="common">Beechnut</name>
    <dbReference type="NCBI Taxonomy" id="28930"/>
    <lineage>
        <taxon>Eukaryota</taxon>
        <taxon>Viridiplantae</taxon>
        <taxon>Streptophyta</taxon>
        <taxon>Embryophyta</taxon>
        <taxon>Tracheophyta</taxon>
        <taxon>Spermatophyta</taxon>
        <taxon>Magnoliopsida</taxon>
        <taxon>eudicotyledons</taxon>
        <taxon>Gunneridae</taxon>
        <taxon>Pentapetalae</taxon>
        <taxon>rosids</taxon>
        <taxon>fabids</taxon>
        <taxon>Fagales</taxon>
        <taxon>Fagaceae</taxon>
        <taxon>Fagus</taxon>
    </lineage>
</organism>
<protein>
    <recommendedName>
        <fullName evidence="7">Integrase catalytic domain-containing protein</fullName>
    </recommendedName>
</protein>
<sequence length="1283" mass="142273">MATTSSISQTPILLLKDLVSVKLDATNYVIWKYQILSIFETYSLVDMLDGTVPPPEQYLADENGDLSLHENILYKQWKARDQALKTLINATLSPSAITLVIGQTTAQGVWQVLERRYTSLSRTHILSLKAELDRVKKSTTETITVYLDRVKEIRDKLGSVGVIVDDEDLLHTVLKGLPAEYDPFCSAMRTRDRAISCEELHVLLTSEEESKKNVKHGGNDQPHMAMAATHSQFFTPTTNNPLPLLSAPWNRGRGGRGTSQRPQCQICGKTGHLALDCFHRMNFAYQGRQPPAKLAAIASTAMSSAINAPYSNQSSWISDTGATDHFTPDISHIPDCHDYRGTDQVTVGNGQSLPITHTGNSQLYASSHLFKLRKILHVPSMSSNLLSVHRFCKDNNASFYFDASKFRIKDLSSGRLLYNGPSEHGLYPIHGAILPASSPKLFHTSAVSSSSQLWHNRLGHPQQSVVKHVLQNKLRLPVSNTTSLCIHCLEGKMHKLPFPNSVSITSHPLEIVHSDVWGPAPITSNNETRYYVTFVDDFTRFTWFFPLQSKSQVLSSFMHFKSTMENLLSCKLKILRTDCGGEYTKHDFQSFCSSTGVFHQFTCPHTSQQNGVAERKHRHIVDMGLTLMSQASLPLTFWPYAFSTAVFLINPLDVLAIHYSVPTLNTNSSLVQFSVFSLVILLMLRVSCVLIPSLPRFFVSRHVTFDESVFPFHKLSSTPSFSHLPAHSQASNPACSVPVVPSSTAPVSTSSTAPVPTSSTAPVPSSSTAPVTASSLTPVAPSSPLVANAHPMQTRGKSGITKKKQLLLTKSAPDYLHTEPPSFSVARTIPQWHEAMASEFAALTRQSTWSLVPPSPDHHIIGCHWVFKLKRNSDGSVARYKARLPATVRLILSIAAQNQWSLRQLDVSNAFLHGSLKECVFMSQPPGFVDSTAPSHVCLLHKSIYGLRQAPRAWFEKFSSHLLTVGFTASQADPSLFIYRHGSTVLYLLLYVDDIILTGNHSTAIDYKTSGFFVHQSKYALDVLSRHNMTTCKPCTSPFVSCSKLSSDVVEFLLDPTPYRSLVGALQYLTFTRPDLSFAVNSLCQHMQNPTSAHMVAAKRVLRYVRGTLSHGILFQPGPMHLTVFTDADWAGNPVDRRSTTGFLVFLGNNLLTWASKKQPTVSRSSTEAEYRSLAVGAAEVAWIRMLLCDLHIFLPSSPTLWCDNTSAISLASNPVFHARTKHVEVDYHFVRERVVRGDLKVHFIPTADQLADLLTKALPTPRFLQLSNKLLHSFSRHPFEGG</sequence>
<evidence type="ECO:0008006" key="7">
    <source>
        <dbReference type="Google" id="ProtNLM"/>
    </source>
</evidence>
<dbReference type="GO" id="GO:0003676">
    <property type="term" value="F:nucleic acid binding"/>
    <property type="evidence" value="ECO:0007669"/>
    <property type="project" value="InterPro"/>
</dbReference>
<dbReference type="PROSITE" id="PS50158">
    <property type="entry name" value="ZF_CCHC"/>
    <property type="match status" value="1"/>
</dbReference>
<dbReference type="InterPro" id="IPR001584">
    <property type="entry name" value="Integrase_cat-core"/>
</dbReference>
<dbReference type="InterPro" id="IPR043502">
    <property type="entry name" value="DNA/RNA_pol_sf"/>
</dbReference>
<evidence type="ECO:0000313" key="6">
    <source>
        <dbReference type="EMBL" id="SPD03654.1"/>
    </source>
</evidence>
<dbReference type="InterPro" id="IPR036875">
    <property type="entry name" value="Znf_CCHC_sf"/>
</dbReference>
<evidence type="ECO:0000256" key="3">
    <source>
        <dbReference type="SAM" id="MobiDB-lite"/>
    </source>
</evidence>
<keyword evidence="1" id="KW-0064">Aspartyl protease</keyword>
<dbReference type="EMBL" id="OIVN01002443">
    <property type="protein sequence ID" value="SPD03654.1"/>
    <property type="molecule type" value="Genomic_DNA"/>
</dbReference>
<dbReference type="Pfam" id="PF07727">
    <property type="entry name" value="RVT_2"/>
    <property type="match status" value="1"/>
</dbReference>
<dbReference type="InterPro" id="IPR001878">
    <property type="entry name" value="Znf_CCHC"/>
</dbReference>
<feature type="domain" description="CCHC-type" evidence="4">
    <location>
        <begin position="264"/>
        <end position="277"/>
    </location>
</feature>
<dbReference type="InterPro" id="IPR013103">
    <property type="entry name" value="RVT_2"/>
</dbReference>
<dbReference type="Pfam" id="PF14223">
    <property type="entry name" value="Retrotran_gag_2"/>
    <property type="match status" value="1"/>
</dbReference>
<evidence type="ECO:0000256" key="2">
    <source>
        <dbReference type="PROSITE-ProRule" id="PRU00047"/>
    </source>
</evidence>
<dbReference type="GO" id="GO:0008270">
    <property type="term" value="F:zinc ion binding"/>
    <property type="evidence" value="ECO:0007669"/>
    <property type="project" value="UniProtKB-KW"/>
</dbReference>
<keyword evidence="2" id="KW-0863">Zinc-finger</keyword>
<dbReference type="InterPro" id="IPR012337">
    <property type="entry name" value="RNaseH-like_sf"/>
</dbReference>
<evidence type="ECO:0000259" key="4">
    <source>
        <dbReference type="PROSITE" id="PS50158"/>
    </source>
</evidence>
<evidence type="ECO:0000259" key="5">
    <source>
        <dbReference type="PROSITE" id="PS50994"/>
    </source>
</evidence>
<gene>
    <name evidence="6" type="ORF">FSB_LOCUS31536</name>
</gene>
<dbReference type="CDD" id="cd09272">
    <property type="entry name" value="RNase_HI_RT_Ty1"/>
    <property type="match status" value="1"/>
</dbReference>
<dbReference type="InterPro" id="IPR025724">
    <property type="entry name" value="GAG-pre-integrase_dom"/>
</dbReference>
<dbReference type="Gene3D" id="3.30.420.10">
    <property type="entry name" value="Ribonuclease H-like superfamily/Ribonuclease H"/>
    <property type="match status" value="1"/>
</dbReference>
<dbReference type="InterPro" id="IPR036397">
    <property type="entry name" value="RNaseH_sf"/>
</dbReference>
<reference evidence="6" key="1">
    <citation type="submission" date="2018-02" db="EMBL/GenBank/DDBJ databases">
        <authorList>
            <person name="Cohen D.B."/>
            <person name="Kent A.D."/>
        </authorList>
    </citation>
    <scope>NUCLEOTIDE SEQUENCE</scope>
</reference>
<evidence type="ECO:0000256" key="1">
    <source>
        <dbReference type="ARBA" id="ARBA00022750"/>
    </source>
</evidence>
<dbReference type="SUPFAM" id="SSF56672">
    <property type="entry name" value="DNA/RNA polymerases"/>
    <property type="match status" value="1"/>
</dbReference>
<feature type="region of interest" description="Disordered" evidence="3">
    <location>
        <begin position="746"/>
        <end position="774"/>
    </location>
</feature>
<dbReference type="SUPFAM" id="SSF57756">
    <property type="entry name" value="Retrovirus zinc finger-like domains"/>
    <property type="match status" value="1"/>
</dbReference>